<dbReference type="GO" id="GO:0005044">
    <property type="term" value="F:scavenger receptor activity"/>
    <property type="evidence" value="ECO:0007669"/>
    <property type="project" value="InterPro"/>
</dbReference>
<keyword evidence="5" id="KW-0472">Membrane</keyword>
<reference evidence="8 9" key="1">
    <citation type="submission" date="2024-04" db="EMBL/GenBank/DDBJ databases">
        <authorList>
            <consortium name="Genoscope - CEA"/>
            <person name="William W."/>
        </authorList>
    </citation>
    <scope>NUCLEOTIDE SEQUENCE [LARGE SCALE GENOMIC DNA]</scope>
</reference>
<dbReference type="GO" id="GO:0046872">
    <property type="term" value="F:metal ion binding"/>
    <property type="evidence" value="ECO:0007669"/>
    <property type="project" value="UniProtKB-KW"/>
</dbReference>
<sequence>MTTSDVTRDLIHLTICASLLIIVIMVPRCVDGSQGGVCSDDKFGYQCRLHCHCADDEPCDVLTGKCPGACLEGWSGPHCQRQNVALGMPTDMKTPDWSKGARAVDGDPGTCVTSSSNRTGWWRVDMLEKRTVFFMDILFANHTARQGRVRVHVSDYVDTFYGKPCTRIPASHKISTFACDLPSSGRYFGIINKEGQITLCEVNVFVCSPFTYGVDCSRECACHDPLELCNTVTGSCSSGCRIGWTGSSCTKPCTGSYGRGCRQTCGRCYGNEPCDHVTGSCLKGCAPGWKGARCKLACDPGTYGIDCVHPCHNCLDNETCDSASGVCPWRCDSGWQGPKCDRQCEPGRHGQSCQFNCGNCYGDSVCDRRSGLCPIGCTSGYEGLFCTKECISGKWGPNCQLTCGHCNNPSCDRATGQCDETGCLHGYHGYLCTAVCEEWSYGPNCKQICGACETPCDVNNGTCLTSCLPGWSGPLCTSKCNNKTYGVGCMSLCGHCANEDPCHHVTGHCLPACAKGYQKPFCQMRLLNDRLGKPNLLTLLLACMVVFVSTMCAVATCLVIRCRQGSKGVVDKPNSPFKQTIV</sequence>
<evidence type="ECO:0000256" key="6">
    <source>
        <dbReference type="SAM" id="SignalP"/>
    </source>
</evidence>
<protein>
    <recommendedName>
        <fullName evidence="7">Fucolectin tachylectin-4 pentraxin-1 domain-containing protein</fullName>
    </recommendedName>
</protein>
<evidence type="ECO:0000256" key="3">
    <source>
        <dbReference type="ARBA" id="ARBA00022837"/>
    </source>
</evidence>
<dbReference type="PANTHER" id="PTHR24043:SF8">
    <property type="entry name" value="EGF-LIKE DOMAIN-CONTAINING PROTEIN"/>
    <property type="match status" value="1"/>
</dbReference>
<keyword evidence="5" id="KW-0812">Transmembrane</keyword>
<evidence type="ECO:0000313" key="9">
    <source>
        <dbReference type="Proteomes" id="UP001497497"/>
    </source>
</evidence>
<feature type="domain" description="Fucolectin tachylectin-4 pentraxin-1" evidence="7">
    <location>
        <begin position="81"/>
        <end position="211"/>
    </location>
</feature>
<keyword evidence="5" id="KW-1133">Transmembrane helix</keyword>
<comment type="caution">
    <text evidence="8">The sequence shown here is derived from an EMBL/GenBank/DDBJ whole genome shotgun (WGS) entry which is preliminary data.</text>
</comment>
<keyword evidence="2" id="KW-0479">Metal-binding</keyword>
<evidence type="ECO:0000256" key="1">
    <source>
        <dbReference type="ARBA" id="ARBA00022536"/>
    </source>
</evidence>
<dbReference type="SUPFAM" id="SSF49785">
    <property type="entry name" value="Galactose-binding domain-like"/>
    <property type="match status" value="1"/>
</dbReference>
<dbReference type="Gene3D" id="2.60.120.260">
    <property type="entry name" value="Galactose-binding domain-like"/>
    <property type="match status" value="1"/>
</dbReference>
<dbReference type="Proteomes" id="UP001497497">
    <property type="component" value="Unassembled WGS sequence"/>
</dbReference>
<dbReference type="InterPro" id="IPR006585">
    <property type="entry name" value="FTP1"/>
</dbReference>
<keyword evidence="4" id="KW-1015">Disulfide bond</keyword>
<evidence type="ECO:0000256" key="2">
    <source>
        <dbReference type="ARBA" id="ARBA00022723"/>
    </source>
</evidence>
<evidence type="ECO:0000256" key="4">
    <source>
        <dbReference type="ARBA" id="ARBA00023157"/>
    </source>
</evidence>
<dbReference type="SMART" id="SM00607">
    <property type="entry name" value="FTP"/>
    <property type="match status" value="1"/>
</dbReference>
<dbReference type="Gene3D" id="2.170.300.10">
    <property type="entry name" value="Tie2 ligand-binding domain superfamily"/>
    <property type="match status" value="3"/>
</dbReference>
<dbReference type="EMBL" id="CAXITT010000058">
    <property type="protein sequence ID" value="CAL1529939.1"/>
    <property type="molecule type" value="Genomic_DNA"/>
</dbReference>
<keyword evidence="1" id="KW-0245">EGF-like domain</keyword>
<evidence type="ECO:0000313" key="8">
    <source>
        <dbReference type="EMBL" id="CAL1529939.1"/>
    </source>
</evidence>
<dbReference type="InterPro" id="IPR008979">
    <property type="entry name" value="Galactose-bd-like_sf"/>
</dbReference>
<keyword evidence="3" id="KW-0106">Calcium</keyword>
<proteinExistence type="predicted"/>
<dbReference type="PANTHER" id="PTHR24043">
    <property type="entry name" value="SCAVENGER RECEPTOR CLASS F"/>
    <property type="match status" value="1"/>
</dbReference>
<keyword evidence="6" id="KW-0732">Signal</keyword>
<name>A0AAV2H8B0_LYMST</name>
<feature type="chain" id="PRO_5043359909" description="Fucolectin tachylectin-4 pentraxin-1 domain-containing protein" evidence="6">
    <location>
        <begin position="33"/>
        <end position="582"/>
    </location>
</feature>
<organism evidence="8 9">
    <name type="scientific">Lymnaea stagnalis</name>
    <name type="common">Great pond snail</name>
    <name type="synonym">Helix stagnalis</name>
    <dbReference type="NCBI Taxonomy" id="6523"/>
    <lineage>
        <taxon>Eukaryota</taxon>
        <taxon>Metazoa</taxon>
        <taxon>Spiralia</taxon>
        <taxon>Lophotrochozoa</taxon>
        <taxon>Mollusca</taxon>
        <taxon>Gastropoda</taxon>
        <taxon>Heterobranchia</taxon>
        <taxon>Euthyneura</taxon>
        <taxon>Panpulmonata</taxon>
        <taxon>Hygrophila</taxon>
        <taxon>Lymnaeoidea</taxon>
        <taxon>Lymnaeidae</taxon>
        <taxon>Lymnaea</taxon>
    </lineage>
</organism>
<feature type="transmembrane region" description="Helical" evidence="5">
    <location>
        <begin position="536"/>
        <end position="560"/>
    </location>
</feature>
<keyword evidence="9" id="KW-1185">Reference proteome</keyword>
<dbReference type="InterPro" id="IPR042635">
    <property type="entry name" value="MEGF10/SREC1/2-like"/>
</dbReference>
<evidence type="ECO:0000259" key="7">
    <source>
        <dbReference type="SMART" id="SM00607"/>
    </source>
</evidence>
<accession>A0AAV2H8B0</accession>
<gene>
    <name evidence="8" type="ORF">GSLYS_00004072001</name>
</gene>
<dbReference type="Pfam" id="PF22633">
    <property type="entry name" value="F5_F8_type_C_2"/>
    <property type="match status" value="1"/>
</dbReference>
<feature type="signal peptide" evidence="6">
    <location>
        <begin position="1"/>
        <end position="32"/>
    </location>
</feature>
<dbReference type="AlphaFoldDB" id="A0AAV2H8B0"/>
<evidence type="ECO:0000256" key="5">
    <source>
        <dbReference type="SAM" id="Phobius"/>
    </source>
</evidence>